<dbReference type="Pfam" id="PF08478">
    <property type="entry name" value="POTRA_1"/>
    <property type="match status" value="1"/>
</dbReference>
<dbReference type="EMBL" id="LXHC01000029">
    <property type="protein sequence ID" value="OAU94144.1"/>
    <property type="molecule type" value="Genomic_DNA"/>
</dbReference>
<feature type="domain" description="Cell division protein FtsQ/DivIB C-terminal" evidence="8">
    <location>
        <begin position="115"/>
        <end position="227"/>
    </location>
</feature>
<dbReference type="Pfam" id="PF03799">
    <property type="entry name" value="FtsQ_DivIB_C"/>
    <property type="match status" value="1"/>
</dbReference>
<dbReference type="Proteomes" id="UP000078228">
    <property type="component" value="Unassembled WGS sequence"/>
</dbReference>
<comment type="caution">
    <text evidence="10">The sequence shown here is derived from an EMBL/GenBank/DDBJ whole genome shotgun (WGS) entry which is preliminary data.</text>
</comment>
<dbReference type="PANTHER" id="PTHR35851">
    <property type="entry name" value="CELL DIVISION PROTEIN FTSQ"/>
    <property type="match status" value="1"/>
</dbReference>
<keyword evidence="1" id="KW-1003">Cell membrane</keyword>
<dbReference type="InterPro" id="IPR026579">
    <property type="entry name" value="FtsQ"/>
</dbReference>
<dbReference type="RefSeq" id="WP_227512505.1">
    <property type="nucleotide sequence ID" value="NZ_LXHB01000108.1"/>
</dbReference>
<evidence type="ECO:0000256" key="4">
    <source>
        <dbReference type="ARBA" id="ARBA00022692"/>
    </source>
</evidence>
<keyword evidence="11" id="KW-1185">Reference proteome</keyword>
<accession>A0A198UCK9</accession>
<gene>
    <name evidence="10" type="ORF">AO384_2190</name>
</gene>
<evidence type="ECO:0000259" key="9">
    <source>
        <dbReference type="Pfam" id="PF08478"/>
    </source>
</evidence>
<keyword evidence="7" id="KW-0472">Membrane</keyword>
<protein>
    <submittedName>
        <fullName evidence="10">Cell division protein FtsQ</fullName>
    </submittedName>
</protein>
<dbReference type="InterPro" id="IPR045335">
    <property type="entry name" value="FtsQ_C_sf"/>
</dbReference>
<reference evidence="10 11" key="1">
    <citation type="journal article" date="2016" name="Genome Biol. Evol.">
        <title>Comparative Genomic Analyses of the Moraxella catarrhalis Serosensitive and Seroresistant Lineages Demonstrate Their Independent Evolution.</title>
        <authorList>
            <person name="Earl J.P."/>
            <person name="de Vries S.P."/>
            <person name="Ahmed A."/>
            <person name="Powell E."/>
            <person name="Schultz M.P."/>
            <person name="Hermans P.W."/>
            <person name="Hill D.J."/>
            <person name="Zhou Z."/>
            <person name="Constantinidou C.I."/>
            <person name="Hu F.Z."/>
            <person name="Bootsma H.J."/>
            <person name="Ehrlich G.D."/>
        </authorList>
    </citation>
    <scope>NUCLEOTIDE SEQUENCE [LARGE SCALE GENOMIC DNA]</scope>
    <source>
        <strain evidence="10 11">Z7542</strain>
    </source>
</reference>
<evidence type="ECO:0000259" key="8">
    <source>
        <dbReference type="Pfam" id="PF03799"/>
    </source>
</evidence>
<proteinExistence type="predicted"/>
<keyword evidence="2" id="KW-0997">Cell inner membrane</keyword>
<dbReference type="InterPro" id="IPR005548">
    <property type="entry name" value="Cell_div_FtsQ/DivIB_C"/>
</dbReference>
<evidence type="ECO:0000256" key="7">
    <source>
        <dbReference type="SAM" id="Phobius"/>
    </source>
</evidence>
<evidence type="ECO:0000256" key="2">
    <source>
        <dbReference type="ARBA" id="ARBA00022519"/>
    </source>
</evidence>
<dbReference type="Gene3D" id="3.10.20.310">
    <property type="entry name" value="membrane protein fhac"/>
    <property type="match status" value="1"/>
</dbReference>
<keyword evidence="4 7" id="KW-0812">Transmembrane</keyword>
<evidence type="ECO:0000256" key="3">
    <source>
        <dbReference type="ARBA" id="ARBA00022618"/>
    </source>
</evidence>
<evidence type="ECO:0000256" key="1">
    <source>
        <dbReference type="ARBA" id="ARBA00022475"/>
    </source>
</evidence>
<keyword evidence="3 10" id="KW-0132">Cell division</keyword>
<evidence type="ECO:0000313" key="11">
    <source>
        <dbReference type="Proteomes" id="UP000078228"/>
    </source>
</evidence>
<dbReference type="eggNOG" id="COG1589">
    <property type="taxonomic scope" value="Bacteria"/>
</dbReference>
<dbReference type="AlphaFoldDB" id="A0A198UCK9"/>
<name>A0A198UCK9_MORCA</name>
<feature type="transmembrane region" description="Helical" evidence="7">
    <location>
        <begin position="16"/>
        <end position="35"/>
    </location>
</feature>
<dbReference type="PANTHER" id="PTHR35851:SF1">
    <property type="entry name" value="CELL DIVISION PROTEIN FTSQ"/>
    <property type="match status" value="1"/>
</dbReference>
<dbReference type="Gene3D" id="3.40.50.11690">
    <property type="entry name" value="Cell division protein FtsQ/DivIB"/>
    <property type="match status" value="1"/>
</dbReference>
<feature type="domain" description="POTRA" evidence="9">
    <location>
        <begin position="44"/>
        <end position="106"/>
    </location>
</feature>
<sequence>MTKISMKKITVKPWHSALMIIVLIAIFGLLTNYLLNNETAKPIVIESNQLTQAQLSAIQQAVEPIGEVQFFGADLVKIHQHISQLTWVESANVQRDWNNGVVVSVTARRPIANFGSDRLLDANGVVYEPAESSQLMNPKLVNLHGRDTESQQIMQKLKRINTWYAPLDVRVQDLILTPRQTWIIRFNNGMRIMVDHEDTEQKLYNLAIQLQSTLANDFGRIDSVDLRYKNGFAIAWRNQA</sequence>
<keyword evidence="5 7" id="KW-1133">Transmembrane helix</keyword>
<dbReference type="InterPro" id="IPR013685">
    <property type="entry name" value="POTRA_FtsQ_type"/>
</dbReference>
<keyword evidence="6" id="KW-0131">Cell cycle</keyword>
<organism evidence="10 11">
    <name type="scientific">Moraxella catarrhalis</name>
    <name type="common">Branhamella catarrhalis</name>
    <dbReference type="NCBI Taxonomy" id="480"/>
    <lineage>
        <taxon>Bacteria</taxon>
        <taxon>Pseudomonadati</taxon>
        <taxon>Pseudomonadota</taxon>
        <taxon>Gammaproteobacteria</taxon>
        <taxon>Moraxellales</taxon>
        <taxon>Moraxellaceae</taxon>
        <taxon>Moraxella</taxon>
    </lineage>
</organism>
<evidence type="ECO:0000256" key="5">
    <source>
        <dbReference type="ARBA" id="ARBA00022989"/>
    </source>
</evidence>
<dbReference type="GO" id="GO:0090529">
    <property type="term" value="P:cell septum assembly"/>
    <property type="evidence" value="ECO:0007669"/>
    <property type="project" value="InterPro"/>
</dbReference>
<dbReference type="PATRIC" id="fig|480.237.peg.1284"/>
<evidence type="ECO:0000313" key="10">
    <source>
        <dbReference type="EMBL" id="OAU94144.1"/>
    </source>
</evidence>
<evidence type="ECO:0000256" key="6">
    <source>
        <dbReference type="ARBA" id="ARBA00023306"/>
    </source>
</evidence>